<dbReference type="AlphaFoldDB" id="A0A9N9WTL7"/>
<dbReference type="InterPro" id="IPR011989">
    <property type="entry name" value="ARM-like"/>
</dbReference>
<dbReference type="Gene3D" id="1.25.10.10">
    <property type="entry name" value="Leucine-rich Repeat Variant"/>
    <property type="match status" value="3"/>
</dbReference>
<evidence type="ECO:0000259" key="2">
    <source>
        <dbReference type="Pfam" id="PF25757"/>
    </source>
</evidence>
<dbReference type="GO" id="GO:0003341">
    <property type="term" value="P:cilium movement"/>
    <property type="evidence" value="ECO:0007669"/>
    <property type="project" value="TreeGrafter"/>
</dbReference>
<name>A0A9N9WTL7_9DIPT</name>
<protein>
    <submittedName>
        <fullName evidence="3">Uncharacterized protein</fullName>
    </submittedName>
</protein>
<accession>A0A9N9WTL7</accession>
<keyword evidence="4" id="KW-1185">Reference proteome</keyword>
<feature type="domain" description="Dynein axonemal assembly factor 5 TPR repeats" evidence="2">
    <location>
        <begin position="15"/>
        <end position="313"/>
    </location>
</feature>
<dbReference type="PANTHER" id="PTHR16216">
    <property type="entry name" value="DYNEIN ASSEMBLY FACTOR 5, AXONEMAL"/>
    <property type="match status" value="1"/>
</dbReference>
<reference evidence="3" key="2">
    <citation type="submission" date="2022-10" db="EMBL/GenBank/DDBJ databases">
        <authorList>
            <consortium name="ENA_rothamsted_submissions"/>
            <consortium name="culmorum"/>
            <person name="King R."/>
        </authorList>
    </citation>
    <scope>NUCLEOTIDE SEQUENCE</scope>
</reference>
<dbReference type="InterPro" id="IPR016024">
    <property type="entry name" value="ARM-type_fold"/>
</dbReference>
<sequence>MDENKQKLDVWIVKIQNQERMVRQRALKELLEFCQNEKNLNKENSIELFDFTYLCLIKCYSDKYEMCRSLACSIITEILKHLQQNDYYLSLLVPVIAKRLAPLDIVEESEEMRLQLLKQLNFIIDKYKDLKITGAVRDKTGDGQDRLLKPYNDIIDILKVRLMDNYPAILKECCEVIKLTAIASSSFHYRAESLAEPLITLLKHRHSGIRIAAVEALGVVGLNILTNCDKLRRIIKEISPLLMDPVPFVRRECGRVGCLFLMKLCDRYSLFEPILPLVMCCLTDEIEEVRTEIEKSWLEAGNLYYNENEAELQKLNLIEQVPADYPKIIPKRPTIGCRALVRRSLRVLNIILHEMEDWKEEVRLHSTKLLYQVVIHSEDQLASKYYDINAVLCKTCQDQEAPIAKLAMEVAGLIGYFVDQKTWSKYAFEELRTRQNKLGPIKCLNALYRESVDKEKYQNVSELIDIFMDNSICHNTSVPFQTEFLENLKILHPGVLLNENVVENYYIVTLKMTAVGYDNEVIRNEGINILKLIAEPESVSKIHAKYLKSALKTLDLLDKANNDSFEQIMVLYGIICICGFEKSFLEDLKSSIKLTLEHADGEGKIKILSAMAMAALNWDKTIDVEDPNENFLIMMSYINECIAPHLIWHAGRTAESVRTMATAVLSSLVQGTTKENFTKIVDALLVPLISLVDDNNIATRSYALKILMHVGPLKYDNLKNFGSGLLSRLDDPGHEVRVKAAKCLGKLKLIESDQDDFNDMWEHLLKQIFSTMMIHLESPEIDLRNNLIDSIVELCHNYTNAYIAALKEAILSEELKQKLPAASS</sequence>
<dbReference type="PANTHER" id="PTHR16216:SF2">
    <property type="entry name" value="DYNEIN AXONEMAL ASSEMBLY FACTOR 5"/>
    <property type="match status" value="1"/>
</dbReference>
<dbReference type="GO" id="GO:0005737">
    <property type="term" value="C:cytoplasm"/>
    <property type="evidence" value="ECO:0007669"/>
    <property type="project" value="TreeGrafter"/>
</dbReference>
<proteinExistence type="predicted"/>
<dbReference type="Proteomes" id="UP001153620">
    <property type="component" value="Chromosome 3"/>
</dbReference>
<feature type="domain" description="Dynein axonemal assembly factor 5 HEAT-repeat" evidence="1">
    <location>
        <begin position="325"/>
        <end position="488"/>
    </location>
</feature>
<organism evidence="3 4">
    <name type="scientific">Chironomus riparius</name>
    <dbReference type="NCBI Taxonomy" id="315576"/>
    <lineage>
        <taxon>Eukaryota</taxon>
        <taxon>Metazoa</taxon>
        <taxon>Ecdysozoa</taxon>
        <taxon>Arthropoda</taxon>
        <taxon>Hexapoda</taxon>
        <taxon>Insecta</taxon>
        <taxon>Pterygota</taxon>
        <taxon>Neoptera</taxon>
        <taxon>Endopterygota</taxon>
        <taxon>Diptera</taxon>
        <taxon>Nematocera</taxon>
        <taxon>Chironomoidea</taxon>
        <taxon>Chironomidae</taxon>
        <taxon>Chironominae</taxon>
        <taxon>Chironomus</taxon>
    </lineage>
</organism>
<dbReference type="GO" id="GO:0036159">
    <property type="term" value="P:inner dynein arm assembly"/>
    <property type="evidence" value="ECO:0007669"/>
    <property type="project" value="TreeGrafter"/>
</dbReference>
<dbReference type="EMBL" id="OU895879">
    <property type="protein sequence ID" value="CAG9808706.1"/>
    <property type="molecule type" value="Genomic_DNA"/>
</dbReference>
<dbReference type="GO" id="GO:0036158">
    <property type="term" value="P:outer dynein arm assembly"/>
    <property type="evidence" value="ECO:0007669"/>
    <property type="project" value="TreeGrafter"/>
</dbReference>
<dbReference type="OrthoDB" id="413572at2759"/>
<gene>
    <name evidence="3" type="ORF">CHIRRI_LOCUS11542</name>
</gene>
<dbReference type="InterPro" id="IPR057978">
    <property type="entry name" value="TPR_DAAF5"/>
</dbReference>
<evidence type="ECO:0000313" key="4">
    <source>
        <dbReference type="Proteomes" id="UP001153620"/>
    </source>
</evidence>
<dbReference type="GO" id="GO:0045505">
    <property type="term" value="F:dynein intermediate chain binding"/>
    <property type="evidence" value="ECO:0007669"/>
    <property type="project" value="TreeGrafter"/>
</dbReference>
<dbReference type="SUPFAM" id="SSF48371">
    <property type="entry name" value="ARM repeat"/>
    <property type="match status" value="1"/>
</dbReference>
<dbReference type="Pfam" id="PF25757">
    <property type="entry name" value="TPR_DNAAF5"/>
    <property type="match status" value="1"/>
</dbReference>
<evidence type="ECO:0000313" key="3">
    <source>
        <dbReference type="EMBL" id="CAG9808706.1"/>
    </source>
</evidence>
<dbReference type="InterPro" id="IPR056497">
    <property type="entry name" value="HEAT_DAAF5"/>
</dbReference>
<evidence type="ECO:0000259" key="1">
    <source>
        <dbReference type="Pfam" id="PF24573"/>
    </source>
</evidence>
<dbReference type="InterPro" id="IPR052623">
    <property type="entry name" value="DAAF5"/>
</dbReference>
<reference evidence="3" key="1">
    <citation type="submission" date="2022-01" db="EMBL/GenBank/DDBJ databases">
        <authorList>
            <person name="King R."/>
        </authorList>
    </citation>
    <scope>NUCLEOTIDE SEQUENCE</scope>
</reference>
<dbReference type="Pfam" id="PF24573">
    <property type="entry name" value="HEAT_DAAF5"/>
    <property type="match status" value="1"/>
</dbReference>